<dbReference type="InterPro" id="IPR017871">
    <property type="entry name" value="ABC_transporter-like_CS"/>
</dbReference>
<comment type="caution">
    <text evidence="11">The sequence shown here is derived from an EMBL/GenBank/DDBJ whole genome shotgun (WGS) entry which is preliminary data.</text>
</comment>
<comment type="subcellular location">
    <subcellularLocation>
        <location evidence="1">Cell membrane</location>
        <topology evidence="1">Peripheral membrane protein</topology>
    </subcellularLocation>
</comment>
<keyword evidence="4" id="KW-0410">Iron transport</keyword>
<sequence>MIPFYTENISIQYQNHLVVDQLNLQIPIEKVTAIIGANGCGKSTILKTLARILEPSSGSVYLDGKQIHKESTKQIAKQLAILPQLPEAPEGTTVKELVSFGRFPHRKGFGYLSKHDQHVIEETLVKTGLLEFKDKPVHQLSGGQRQRAWIAMAITQETPYLLLDEPTTYLDIAHQLDVLSLIKQLNEEENRTIIMVVHDLNHAARYADHIVAVKQGKIYTEGAPSDVLTHKMLKDVFQVKANIIVEPHTGLPTCIPYEKI</sequence>
<evidence type="ECO:0000313" key="11">
    <source>
        <dbReference type="EMBL" id="MXQ54053.1"/>
    </source>
</evidence>
<protein>
    <submittedName>
        <fullName evidence="11">ATP-binding cassette domain-containing protein</fullName>
    </submittedName>
</protein>
<dbReference type="Gene3D" id="3.40.50.300">
    <property type="entry name" value="P-loop containing nucleotide triphosphate hydrolases"/>
    <property type="match status" value="1"/>
</dbReference>
<reference evidence="11 12" key="1">
    <citation type="submission" date="2019-12" db="EMBL/GenBank/DDBJ databases">
        <title>Whole-genome analyses of novel actinobacteria.</title>
        <authorList>
            <person name="Sahin N."/>
            <person name="Saygin H."/>
        </authorList>
    </citation>
    <scope>NUCLEOTIDE SEQUENCE [LARGE SCALE GENOMIC DNA]</scope>
    <source>
        <strain evidence="11 12">KC615</strain>
    </source>
</reference>
<feature type="domain" description="ABC transporter" evidence="10">
    <location>
        <begin position="4"/>
        <end position="240"/>
    </location>
</feature>
<keyword evidence="6 11" id="KW-0067">ATP-binding</keyword>
<keyword evidence="5" id="KW-0547">Nucleotide-binding</keyword>
<gene>
    <name evidence="11" type="ORF">GSM42_10050</name>
</gene>
<evidence type="ECO:0000259" key="10">
    <source>
        <dbReference type="PROSITE" id="PS50893"/>
    </source>
</evidence>
<evidence type="ECO:0000256" key="6">
    <source>
        <dbReference type="ARBA" id="ARBA00022840"/>
    </source>
</evidence>
<dbReference type="PANTHER" id="PTHR42771:SF2">
    <property type="entry name" value="IRON(3+)-HYDROXAMATE IMPORT ATP-BINDING PROTEIN FHUC"/>
    <property type="match status" value="1"/>
</dbReference>
<evidence type="ECO:0000256" key="3">
    <source>
        <dbReference type="ARBA" id="ARBA00022475"/>
    </source>
</evidence>
<dbReference type="InterPro" id="IPR051535">
    <property type="entry name" value="Siderophore_ABC-ATPase"/>
</dbReference>
<dbReference type="AlphaFoldDB" id="A0A6I4VSQ8"/>
<evidence type="ECO:0000313" key="12">
    <source>
        <dbReference type="Proteomes" id="UP000430692"/>
    </source>
</evidence>
<dbReference type="GO" id="GO:0016887">
    <property type="term" value="F:ATP hydrolysis activity"/>
    <property type="evidence" value="ECO:0007669"/>
    <property type="project" value="InterPro"/>
</dbReference>
<dbReference type="EMBL" id="WUUL01000006">
    <property type="protein sequence ID" value="MXQ54053.1"/>
    <property type="molecule type" value="Genomic_DNA"/>
</dbReference>
<keyword evidence="12" id="KW-1185">Reference proteome</keyword>
<keyword evidence="7" id="KW-0408">Iron</keyword>
<keyword evidence="2" id="KW-0813">Transport</keyword>
<dbReference type="Proteomes" id="UP000430692">
    <property type="component" value="Unassembled WGS sequence"/>
</dbReference>
<dbReference type="GO" id="GO:0005524">
    <property type="term" value="F:ATP binding"/>
    <property type="evidence" value="ECO:0007669"/>
    <property type="project" value="UniProtKB-KW"/>
</dbReference>
<keyword evidence="3" id="KW-1003">Cell membrane</keyword>
<dbReference type="PANTHER" id="PTHR42771">
    <property type="entry name" value="IRON(3+)-HYDROXAMATE IMPORT ATP-BINDING PROTEIN FHUC"/>
    <property type="match status" value="1"/>
</dbReference>
<dbReference type="Pfam" id="PF00005">
    <property type="entry name" value="ABC_tran"/>
    <property type="match status" value="1"/>
</dbReference>
<evidence type="ECO:0000256" key="8">
    <source>
        <dbReference type="ARBA" id="ARBA00023065"/>
    </source>
</evidence>
<evidence type="ECO:0000256" key="5">
    <source>
        <dbReference type="ARBA" id="ARBA00022741"/>
    </source>
</evidence>
<keyword evidence="9" id="KW-0472">Membrane</keyword>
<organism evidence="11 12">
    <name type="scientific">Shimazuella alba</name>
    <dbReference type="NCBI Taxonomy" id="2690964"/>
    <lineage>
        <taxon>Bacteria</taxon>
        <taxon>Bacillati</taxon>
        <taxon>Bacillota</taxon>
        <taxon>Bacilli</taxon>
        <taxon>Bacillales</taxon>
        <taxon>Thermoactinomycetaceae</taxon>
        <taxon>Shimazuella</taxon>
    </lineage>
</organism>
<dbReference type="InterPro" id="IPR003593">
    <property type="entry name" value="AAA+_ATPase"/>
</dbReference>
<proteinExistence type="predicted"/>
<dbReference type="GO" id="GO:0006826">
    <property type="term" value="P:iron ion transport"/>
    <property type="evidence" value="ECO:0007669"/>
    <property type="project" value="UniProtKB-KW"/>
</dbReference>
<dbReference type="GO" id="GO:0005886">
    <property type="term" value="C:plasma membrane"/>
    <property type="evidence" value="ECO:0007669"/>
    <property type="project" value="UniProtKB-SubCell"/>
</dbReference>
<dbReference type="InterPro" id="IPR027417">
    <property type="entry name" value="P-loop_NTPase"/>
</dbReference>
<dbReference type="InterPro" id="IPR003439">
    <property type="entry name" value="ABC_transporter-like_ATP-bd"/>
</dbReference>
<dbReference type="SUPFAM" id="SSF52540">
    <property type="entry name" value="P-loop containing nucleoside triphosphate hydrolases"/>
    <property type="match status" value="1"/>
</dbReference>
<evidence type="ECO:0000256" key="2">
    <source>
        <dbReference type="ARBA" id="ARBA00022448"/>
    </source>
</evidence>
<evidence type="ECO:0000256" key="9">
    <source>
        <dbReference type="ARBA" id="ARBA00023136"/>
    </source>
</evidence>
<evidence type="ECO:0000256" key="7">
    <source>
        <dbReference type="ARBA" id="ARBA00023004"/>
    </source>
</evidence>
<dbReference type="PROSITE" id="PS00211">
    <property type="entry name" value="ABC_TRANSPORTER_1"/>
    <property type="match status" value="1"/>
</dbReference>
<accession>A0A6I4VSQ8</accession>
<evidence type="ECO:0000256" key="1">
    <source>
        <dbReference type="ARBA" id="ARBA00004202"/>
    </source>
</evidence>
<evidence type="ECO:0000256" key="4">
    <source>
        <dbReference type="ARBA" id="ARBA00022496"/>
    </source>
</evidence>
<dbReference type="CDD" id="cd03214">
    <property type="entry name" value="ABC_Iron-Siderophores_B12_Hemin"/>
    <property type="match status" value="1"/>
</dbReference>
<keyword evidence="8" id="KW-0406">Ion transport</keyword>
<dbReference type="PROSITE" id="PS50893">
    <property type="entry name" value="ABC_TRANSPORTER_2"/>
    <property type="match status" value="1"/>
</dbReference>
<dbReference type="SMART" id="SM00382">
    <property type="entry name" value="AAA"/>
    <property type="match status" value="1"/>
</dbReference>
<dbReference type="FunFam" id="3.40.50.300:FF:000134">
    <property type="entry name" value="Iron-enterobactin ABC transporter ATP-binding protein"/>
    <property type="match status" value="1"/>
</dbReference>
<name>A0A6I4VSQ8_9BACL</name>